<dbReference type="HOGENOM" id="CLU_2265516_0_0_1"/>
<keyword evidence="2" id="KW-1185">Reference proteome</keyword>
<gene>
    <name evidence="1" type="ORF">CY34DRAFT_808755</name>
</gene>
<dbReference type="EMBL" id="KN835363">
    <property type="protein sequence ID" value="KIK39001.1"/>
    <property type="molecule type" value="Genomic_DNA"/>
</dbReference>
<reference evidence="1 2" key="1">
    <citation type="submission" date="2014-04" db="EMBL/GenBank/DDBJ databases">
        <authorList>
            <consortium name="DOE Joint Genome Institute"/>
            <person name="Kuo A."/>
            <person name="Ruytinx J."/>
            <person name="Rineau F."/>
            <person name="Colpaert J."/>
            <person name="Kohler A."/>
            <person name="Nagy L.G."/>
            <person name="Floudas D."/>
            <person name="Copeland A."/>
            <person name="Barry K.W."/>
            <person name="Cichocki N."/>
            <person name="Veneault-Fourrey C."/>
            <person name="LaButti K."/>
            <person name="Lindquist E.A."/>
            <person name="Lipzen A."/>
            <person name="Lundell T."/>
            <person name="Morin E."/>
            <person name="Murat C."/>
            <person name="Sun H."/>
            <person name="Tunlid A."/>
            <person name="Henrissat B."/>
            <person name="Grigoriev I.V."/>
            <person name="Hibbett D.S."/>
            <person name="Martin F."/>
            <person name="Nordberg H.P."/>
            <person name="Cantor M.N."/>
            <person name="Hua S.X."/>
        </authorList>
    </citation>
    <scope>NUCLEOTIDE SEQUENCE [LARGE SCALE GENOMIC DNA]</scope>
    <source>
        <strain evidence="1 2">UH-Slu-Lm8-n1</strain>
    </source>
</reference>
<proteinExistence type="predicted"/>
<dbReference type="Proteomes" id="UP000054485">
    <property type="component" value="Unassembled WGS sequence"/>
</dbReference>
<protein>
    <submittedName>
        <fullName evidence="1">Uncharacterized protein</fullName>
    </submittedName>
</protein>
<sequence length="105" mass="11635">MVLWGRSVSAFRSAGRLFTASTTNVPFQDRSLLHISRTCIPVPYSHPHQSGVSYYVTIRSSFSLGREGIYTARSSPKLNSADHSMSVVSGFPSGWLTFLSSRDNY</sequence>
<evidence type="ECO:0000313" key="1">
    <source>
        <dbReference type="EMBL" id="KIK39001.1"/>
    </source>
</evidence>
<organism evidence="1 2">
    <name type="scientific">Suillus luteus UH-Slu-Lm8-n1</name>
    <dbReference type="NCBI Taxonomy" id="930992"/>
    <lineage>
        <taxon>Eukaryota</taxon>
        <taxon>Fungi</taxon>
        <taxon>Dikarya</taxon>
        <taxon>Basidiomycota</taxon>
        <taxon>Agaricomycotina</taxon>
        <taxon>Agaricomycetes</taxon>
        <taxon>Agaricomycetidae</taxon>
        <taxon>Boletales</taxon>
        <taxon>Suillineae</taxon>
        <taxon>Suillaceae</taxon>
        <taxon>Suillus</taxon>
    </lineage>
</organism>
<accession>A0A0D0AB83</accession>
<reference evidence="2" key="2">
    <citation type="submission" date="2015-01" db="EMBL/GenBank/DDBJ databases">
        <title>Evolutionary Origins and Diversification of the Mycorrhizal Mutualists.</title>
        <authorList>
            <consortium name="DOE Joint Genome Institute"/>
            <consortium name="Mycorrhizal Genomics Consortium"/>
            <person name="Kohler A."/>
            <person name="Kuo A."/>
            <person name="Nagy L.G."/>
            <person name="Floudas D."/>
            <person name="Copeland A."/>
            <person name="Barry K.W."/>
            <person name="Cichocki N."/>
            <person name="Veneault-Fourrey C."/>
            <person name="LaButti K."/>
            <person name="Lindquist E.A."/>
            <person name="Lipzen A."/>
            <person name="Lundell T."/>
            <person name="Morin E."/>
            <person name="Murat C."/>
            <person name="Riley R."/>
            <person name="Ohm R."/>
            <person name="Sun H."/>
            <person name="Tunlid A."/>
            <person name="Henrissat B."/>
            <person name="Grigoriev I.V."/>
            <person name="Hibbett D.S."/>
            <person name="Martin F."/>
        </authorList>
    </citation>
    <scope>NUCLEOTIDE SEQUENCE [LARGE SCALE GENOMIC DNA]</scope>
    <source>
        <strain evidence="2">UH-Slu-Lm8-n1</strain>
    </source>
</reference>
<dbReference type="AlphaFoldDB" id="A0A0D0AB83"/>
<evidence type="ECO:0000313" key="2">
    <source>
        <dbReference type="Proteomes" id="UP000054485"/>
    </source>
</evidence>
<name>A0A0D0AB83_9AGAM</name>
<dbReference type="InParanoid" id="A0A0D0AB83"/>